<dbReference type="InterPro" id="IPR003749">
    <property type="entry name" value="ThiS/MoaD-like"/>
</dbReference>
<dbReference type="InterPro" id="IPR012675">
    <property type="entry name" value="Beta-grasp_dom_sf"/>
</dbReference>
<sequence length="83" mass="9018">MKILYFAWLRSRIGVPSETVEPPADVTTAGALVEWLKTRSPQHAEALANSKVVKVAVNQEHVPYDHPVSPTDEVALFPPVTGG</sequence>
<evidence type="ECO:0000256" key="2">
    <source>
        <dbReference type="ARBA" id="ARBA00024200"/>
    </source>
</evidence>
<dbReference type="NCBIfam" id="TIGR01682">
    <property type="entry name" value="moaD"/>
    <property type="match status" value="1"/>
</dbReference>
<dbReference type="InterPro" id="IPR016155">
    <property type="entry name" value="Mopterin_synth/thiamin_S_b"/>
</dbReference>
<gene>
    <name evidence="4" type="ORF">QO018_001384</name>
</gene>
<dbReference type="Pfam" id="PF02597">
    <property type="entry name" value="ThiS"/>
    <property type="match status" value="1"/>
</dbReference>
<evidence type="ECO:0000313" key="4">
    <source>
        <dbReference type="EMBL" id="MDQ0532540.1"/>
    </source>
</evidence>
<protein>
    <recommendedName>
        <fullName evidence="3">Molybdopterin synthase sulfur carrier subunit</fullName>
    </recommendedName>
</protein>
<dbReference type="RefSeq" id="WP_209979594.1">
    <property type="nucleotide sequence ID" value="NZ_JAGINO010000003.1"/>
</dbReference>
<dbReference type="PANTHER" id="PTHR33359:SF1">
    <property type="entry name" value="MOLYBDOPTERIN SYNTHASE SULFUR CARRIER SUBUNIT"/>
    <property type="match status" value="1"/>
</dbReference>
<dbReference type="SUPFAM" id="SSF54285">
    <property type="entry name" value="MoaD/ThiS"/>
    <property type="match status" value="1"/>
</dbReference>
<dbReference type="EMBL" id="JAUSVU010000003">
    <property type="protein sequence ID" value="MDQ0532540.1"/>
    <property type="molecule type" value="Genomic_DNA"/>
</dbReference>
<evidence type="ECO:0000256" key="1">
    <source>
        <dbReference type="ARBA" id="ARBA00022741"/>
    </source>
</evidence>
<name>A0ABU0MGI4_9PROT</name>
<keyword evidence="5" id="KW-1185">Reference proteome</keyword>
<evidence type="ECO:0000313" key="5">
    <source>
        <dbReference type="Proteomes" id="UP001244552"/>
    </source>
</evidence>
<evidence type="ECO:0000256" key="3">
    <source>
        <dbReference type="ARBA" id="ARBA00024247"/>
    </source>
</evidence>
<dbReference type="PANTHER" id="PTHR33359">
    <property type="entry name" value="MOLYBDOPTERIN SYNTHASE SULFUR CARRIER SUBUNIT"/>
    <property type="match status" value="1"/>
</dbReference>
<comment type="caution">
    <text evidence="4">The sequence shown here is derived from an EMBL/GenBank/DDBJ whole genome shotgun (WGS) entry which is preliminary data.</text>
</comment>
<dbReference type="CDD" id="cd00754">
    <property type="entry name" value="Ubl_MoaD"/>
    <property type="match status" value="1"/>
</dbReference>
<keyword evidence="1" id="KW-0547">Nucleotide-binding</keyword>
<proteinExistence type="inferred from homology"/>
<comment type="similarity">
    <text evidence="2">Belongs to the MoaD family.</text>
</comment>
<organism evidence="4 5">
    <name type="scientific">Azospirillum picis</name>
    <dbReference type="NCBI Taxonomy" id="488438"/>
    <lineage>
        <taxon>Bacteria</taxon>
        <taxon>Pseudomonadati</taxon>
        <taxon>Pseudomonadota</taxon>
        <taxon>Alphaproteobacteria</taxon>
        <taxon>Rhodospirillales</taxon>
        <taxon>Azospirillaceae</taxon>
        <taxon>Azospirillum</taxon>
    </lineage>
</organism>
<reference evidence="4 5" key="1">
    <citation type="submission" date="2023-07" db="EMBL/GenBank/DDBJ databases">
        <title>Genomic Encyclopedia of Type Strains, Phase IV (KMG-IV): sequencing the most valuable type-strain genomes for metagenomic binning, comparative biology and taxonomic classification.</title>
        <authorList>
            <person name="Goeker M."/>
        </authorList>
    </citation>
    <scope>NUCLEOTIDE SEQUENCE [LARGE SCALE GENOMIC DNA]</scope>
    <source>
        <strain evidence="4 5">DSM 19922</strain>
    </source>
</reference>
<dbReference type="Proteomes" id="UP001244552">
    <property type="component" value="Unassembled WGS sequence"/>
</dbReference>
<dbReference type="InterPro" id="IPR044672">
    <property type="entry name" value="MOCS2A"/>
</dbReference>
<accession>A0ABU0MGI4</accession>
<dbReference type="Gene3D" id="3.10.20.30">
    <property type="match status" value="1"/>
</dbReference>